<accession>A0ABX5VK02</accession>
<feature type="region of interest" description="Disordered" evidence="1">
    <location>
        <begin position="290"/>
        <end position="313"/>
    </location>
</feature>
<sequence>MEGGTELSDEVALTNFGTEPATFAVYGGDGTLSPDGSFDLAPSDQEPTGGGSWITVLPAGGSEARDGGGLMLEVPGQTTVAIPVEIRVPADATPGDHPAGIVAELADTGTTSVRMTSRVGVRAHLRVTGDILAQLTHEQVSATYAPSWNPFAPGTTTITYTVVNSGNVRLGADSAATVSGPFGLFDAESLTEDREILPGDPVSHTVAVPTWPTVHARGSLTSTPGIVGEDVVDVPLAAATSTVSVWAVPWSQLALLALICGALLLFRRHRRRAAQKVQDRIAAAVAAATGSAAAADVPEDTDPGLPDSVPSRR</sequence>
<evidence type="ECO:0008006" key="5">
    <source>
        <dbReference type="Google" id="ProtNLM"/>
    </source>
</evidence>
<proteinExistence type="predicted"/>
<keyword evidence="2" id="KW-1133">Transmembrane helix</keyword>
<keyword evidence="2" id="KW-0472">Membrane</keyword>
<organism evidence="3 4">
    <name type="scientific">Georgenia wutianyii</name>
    <dbReference type="NCBI Taxonomy" id="2585135"/>
    <lineage>
        <taxon>Bacteria</taxon>
        <taxon>Bacillati</taxon>
        <taxon>Actinomycetota</taxon>
        <taxon>Actinomycetes</taxon>
        <taxon>Micrococcales</taxon>
        <taxon>Bogoriellaceae</taxon>
        <taxon>Georgenia</taxon>
    </lineage>
</organism>
<evidence type="ECO:0000256" key="2">
    <source>
        <dbReference type="SAM" id="Phobius"/>
    </source>
</evidence>
<feature type="transmembrane region" description="Helical" evidence="2">
    <location>
        <begin position="246"/>
        <end position="266"/>
    </location>
</feature>
<reference evidence="3 4" key="1">
    <citation type="submission" date="2019-05" db="EMBL/GenBank/DDBJ databases">
        <title>Georgenia *** sp. nov., and Georgenia *** sp. nov., isolated from the intestinal contents of plateau pika (Ochotona curzoniae) in the Qinghai-Tibet plateau of China.</title>
        <authorList>
            <person name="Tian Z."/>
        </authorList>
    </citation>
    <scope>NUCLEOTIDE SEQUENCE [LARGE SCALE GENOMIC DNA]</scope>
    <source>
        <strain evidence="3 4">Z294</strain>
    </source>
</reference>
<evidence type="ECO:0000313" key="3">
    <source>
        <dbReference type="EMBL" id="QDB78051.1"/>
    </source>
</evidence>
<dbReference type="RefSeq" id="WP_139947388.1">
    <property type="nucleotide sequence ID" value="NZ_CP040899.1"/>
</dbReference>
<dbReference type="EMBL" id="CP040899">
    <property type="protein sequence ID" value="QDB78051.1"/>
    <property type="molecule type" value="Genomic_DNA"/>
</dbReference>
<dbReference type="Proteomes" id="UP000313948">
    <property type="component" value="Chromosome"/>
</dbReference>
<evidence type="ECO:0000313" key="4">
    <source>
        <dbReference type="Proteomes" id="UP000313948"/>
    </source>
</evidence>
<gene>
    <name evidence="3" type="ORF">FE251_00610</name>
</gene>
<protein>
    <recommendedName>
        <fullName evidence="5">DUF916 domain-containing protein</fullName>
    </recommendedName>
</protein>
<keyword evidence="4" id="KW-1185">Reference proteome</keyword>
<name>A0ABX5VK02_9MICO</name>
<keyword evidence="2" id="KW-0812">Transmembrane</keyword>
<evidence type="ECO:0000256" key="1">
    <source>
        <dbReference type="SAM" id="MobiDB-lite"/>
    </source>
</evidence>